<evidence type="ECO:0000256" key="2">
    <source>
        <dbReference type="SAM" id="MobiDB-lite"/>
    </source>
</evidence>
<feature type="domain" description="CusB-like beta-barrel" evidence="3">
    <location>
        <begin position="286"/>
        <end position="354"/>
    </location>
</feature>
<evidence type="ECO:0000313" key="5">
    <source>
        <dbReference type="Proteomes" id="UP000649829"/>
    </source>
</evidence>
<reference evidence="4" key="1">
    <citation type="journal article" date="2014" name="Int. J. Syst. Evol. Microbiol.">
        <title>Complete genome sequence of Corynebacterium casei LMG S-19264T (=DSM 44701T), isolated from a smear-ripened cheese.</title>
        <authorList>
            <consortium name="US DOE Joint Genome Institute (JGI-PGF)"/>
            <person name="Walter F."/>
            <person name="Albersmeier A."/>
            <person name="Kalinowski J."/>
            <person name="Ruckert C."/>
        </authorList>
    </citation>
    <scope>NUCLEOTIDE SEQUENCE</scope>
    <source>
        <strain evidence="4">CGMCC 1.6293</strain>
    </source>
</reference>
<evidence type="ECO:0000259" key="3">
    <source>
        <dbReference type="Pfam" id="PF25954"/>
    </source>
</evidence>
<dbReference type="AlphaFoldDB" id="A0A917T5U1"/>
<comment type="similarity">
    <text evidence="1">Belongs to the membrane fusion protein (MFP) (TC 8.A.1) family.</text>
</comment>
<evidence type="ECO:0000256" key="1">
    <source>
        <dbReference type="ARBA" id="ARBA00009477"/>
    </source>
</evidence>
<dbReference type="InterPro" id="IPR058792">
    <property type="entry name" value="Beta-barrel_RND_2"/>
</dbReference>
<proteinExistence type="inferred from homology"/>
<dbReference type="Gene3D" id="1.10.287.470">
    <property type="entry name" value="Helix hairpin bin"/>
    <property type="match status" value="1"/>
</dbReference>
<organism evidence="4 5">
    <name type="scientific">Pseudooceanicola nanhaiensis</name>
    <dbReference type="NCBI Taxonomy" id="375761"/>
    <lineage>
        <taxon>Bacteria</taxon>
        <taxon>Pseudomonadati</taxon>
        <taxon>Pseudomonadota</taxon>
        <taxon>Alphaproteobacteria</taxon>
        <taxon>Rhodobacterales</taxon>
        <taxon>Paracoccaceae</taxon>
        <taxon>Pseudooceanicola</taxon>
    </lineage>
</organism>
<dbReference type="Gene3D" id="2.40.420.20">
    <property type="match status" value="1"/>
</dbReference>
<dbReference type="GO" id="GO:0015562">
    <property type="term" value="F:efflux transmembrane transporter activity"/>
    <property type="evidence" value="ECO:0007669"/>
    <property type="project" value="TreeGrafter"/>
</dbReference>
<dbReference type="Proteomes" id="UP000649829">
    <property type="component" value="Unassembled WGS sequence"/>
</dbReference>
<name>A0A917T5U1_9RHOB</name>
<feature type="compositionally biased region" description="Low complexity" evidence="2">
    <location>
        <begin position="51"/>
        <end position="77"/>
    </location>
</feature>
<dbReference type="InterPro" id="IPR006143">
    <property type="entry name" value="RND_pump_MFP"/>
</dbReference>
<accession>A0A917T5U1</accession>
<dbReference type="Gene3D" id="2.40.50.100">
    <property type="match status" value="1"/>
</dbReference>
<feature type="region of interest" description="Disordered" evidence="2">
    <location>
        <begin position="41"/>
        <end position="77"/>
    </location>
</feature>
<reference evidence="4" key="2">
    <citation type="submission" date="2020-09" db="EMBL/GenBank/DDBJ databases">
        <authorList>
            <person name="Sun Q."/>
            <person name="Zhou Y."/>
        </authorList>
    </citation>
    <scope>NUCLEOTIDE SEQUENCE</scope>
    <source>
        <strain evidence="4">CGMCC 1.6293</strain>
    </source>
</reference>
<gene>
    <name evidence="4" type="ORF">GCM10011534_36880</name>
</gene>
<dbReference type="Gene3D" id="2.40.30.170">
    <property type="match status" value="1"/>
</dbReference>
<keyword evidence="5" id="KW-1185">Reference proteome</keyword>
<dbReference type="NCBIfam" id="TIGR01730">
    <property type="entry name" value="RND_mfp"/>
    <property type="match status" value="1"/>
</dbReference>
<evidence type="ECO:0000313" key="4">
    <source>
        <dbReference type="EMBL" id="GGM11477.1"/>
    </source>
</evidence>
<dbReference type="PANTHER" id="PTHR30469">
    <property type="entry name" value="MULTIDRUG RESISTANCE PROTEIN MDTA"/>
    <property type="match status" value="1"/>
</dbReference>
<dbReference type="Pfam" id="PF25954">
    <property type="entry name" value="Beta-barrel_RND_2"/>
    <property type="match status" value="1"/>
</dbReference>
<dbReference type="EMBL" id="BMLF01000003">
    <property type="protein sequence ID" value="GGM11477.1"/>
    <property type="molecule type" value="Genomic_DNA"/>
</dbReference>
<sequence>MRLLPVLTAIVVAAALAVAILYRDALVAFANGASFEEAVEIAEGSTPPPAETEQPATQDAAAAPAETETPEAAAETQKPVGVVAIRSAAREIDGAVVLRGQTEAARQVEVRAETSGRVVSDPRRKGSEVAAGDVLCELDPGTREASLSEAQARLSEARASVPTSKARVEEAKAGLDEARINLNAAQKLSEGGYASETRVASATAAVRSAEAGLASAESGLSTVTSAIQAAEAGVASAEREIDRLTMEAPFGGLLESDTAEIGSLLQTGGLCATVIQLDPIKLVGYIPETEVDRVTPGARAGARLAAGGREVIGEVTFLSRSADPQTRTFRVEITVPNGDLSIRDGQTVEIGIEAAGAKAHLLPQSALTLDDDGTLGVRIVGAENMAEFVPVDVMRDTAQGIWLTGLPDQADVIIIGQEYVVTGVPVAPTYQEPTQ</sequence>
<protein>
    <submittedName>
        <fullName evidence="4">Hemolysin D</fullName>
    </submittedName>
</protein>
<dbReference type="GO" id="GO:1990281">
    <property type="term" value="C:efflux pump complex"/>
    <property type="evidence" value="ECO:0007669"/>
    <property type="project" value="TreeGrafter"/>
</dbReference>
<dbReference type="SUPFAM" id="SSF111369">
    <property type="entry name" value="HlyD-like secretion proteins"/>
    <property type="match status" value="2"/>
</dbReference>
<dbReference type="RefSeq" id="WP_028288327.1">
    <property type="nucleotide sequence ID" value="NZ_BMLF01000003.1"/>
</dbReference>
<dbReference type="PANTHER" id="PTHR30469:SF29">
    <property type="entry name" value="BLR2860 PROTEIN"/>
    <property type="match status" value="1"/>
</dbReference>
<comment type="caution">
    <text evidence="4">The sequence shown here is derived from an EMBL/GenBank/DDBJ whole genome shotgun (WGS) entry which is preliminary data.</text>
</comment>